<dbReference type="InterPro" id="IPR019776">
    <property type="entry name" value="Flagellar_basal_body_rod_CS"/>
</dbReference>
<dbReference type="PANTHER" id="PTHR30435:SF1">
    <property type="entry name" value="FLAGELLAR HOOK PROTEIN FLGE"/>
    <property type="match status" value="1"/>
</dbReference>
<evidence type="ECO:0000256" key="1">
    <source>
        <dbReference type="ARBA" id="ARBA00004117"/>
    </source>
</evidence>
<dbReference type="GO" id="GO:0005829">
    <property type="term" value="C:cytosol"/>
    <property type="evidence" value="ECO:0007669"/>
    <property type="project" value="TreeGrafter"/>
</dbReference>
<dbReference type="Gene3D" id="2.60.98.20">
    <property type="entry name" value="Flagellar hook protein FlgE"/>
    <property type="match status" value="1"/>
</dbReference>
<evidence type="ECO:0000256" key="5">
    <source>
        <dbReference type="RuleBase" id="RU362116"/>
    </source>
</evidence>
<dbReference type="PANTHER" id="PTHR30435">
    <property type="entry name" value="FLAGELLAR PROTEIN"/>
    <property type="match status" value="1"/>
</dbReference>
<evidence type="ECO:0000259" key="8">
    <source>
        <dbReference type="Pfam" id="PF07559"/>
    </source>
</evidence>
<dbReference type="Pfam" id="PF00460">
    <property type="entry name" value="Flg_bb_rod"/>
    <property type="match status" value="1"/>
</dbReference>
<keyword evidence="4 5" id="KW-0975">Bacterial flagellum</keyword>
<evidence type="ECO:0000256" key="3">
    <source>
        <dbReference type="ARBA" id="ARBA00019015"/>
    </source>
</evidence>
<evidence type="ECO:0000259" key="6">
    <source>
        <dbReference type="Pfam" id="PF00460"/>
    </source>
</evidence>
<protein>
    <recommendedName>
        <fullName evidence="3 5">Flagellar hook protein FlgE</fullName>
    </recommendedName>
</protein>
<dbReference type="Pfam" id="PF07559">
    <property type="entry name" value="FlgE_D2"/>
    <property type="match status" value="1"/>
</dbReference>
<gene>
    <name evidence="10" type="primary">flgE</name>
    <name evidence="10" type="ORF">IZU98_15550</name>
</gene>
<dbReference type="InterPro" id="IPR010930">
    <property type="entry name" value="Flg_bb/hook_C_dom"/>
</dbReference>
<dbReference type="InterPro" id="IPR037058">
    <property type="entry name" value="Falgellar_hook_FlgE_sf"/>
</dbReference>
<evidence type="ECO:0000259" key="9">
    <source>
        <dbReference type="Pfam" id="PF22692"/>
    </source>
</evidence>
<dbReference type="GO" id="GO:0071978">
    <property type="term" value="P:bacterial-type flagellum-dependent swarming motility"/>
    <property type="evidence" value="ECO:0007669"/>
    <property type="project" value="TreeGrafter"/>
</dbReference>
<dbReference type="PROSITE" id="PS00588">
    <property type="entry name" value="FLAGELLA_BB_ROD"/>
    <property type="match status" value="1"/>
</dbReference>
<keyword evidence="10" id="KW-0969">Cilium</keyword>
<dbReference type="Pfam" id="PF22692">
    <property type="entry name" value="LlgE_F_G_D1"/>
    <property type="match status" value="1"/>
</dbReference>
<accession>A0A2L1WFQ2</accession>
<dbReference type="InterPro" id="IPR037925">
    <property type="entry name" value="FlgE/F/G-like"/>
</dbReference>
<dbReference type="GO" id="GO:0009424">
    <property type="term" value="C:bacterial-type flagellum hook"/>
    <property type="evidence" value="ECO:0007669"/>
    <property type="project" value="TreeGrafter"/>
</dbReference>
<dbReference type="InterPro" id="IPR053967">
    <property type="entry name" value="LlgE_F_G-like_D1"/>
</dbReference>
<dbReference type="SUPFAM" id="SSF117143">
    <property type="entry name" value="Flagellar hook protein flgE"/>
    <property type="match status" value="1"/>
</dbReference>
<dbReference type="AlphaFoldDB" id="A0A2L1WFQ2"/>
<sequence length="440" mass="45749">MSYNIGLSGLNAANKALNVTGNNIANVATTGFKASRAEFADQYSSSIRGTSAGRTTIGTGVRTAAISQQFSSGNINGTGQALDMAIDGNGFFALNDNGSKIYTRAGAFYSDKQGFVVNAGGANLQGYGVDENGQVVQGVLTNLQIDTANLTPKATSKIDQTVNLKSSDGAPTVTPFDPADVKSYNFTFSSDVYDSQGNAHQLNQYFIKDDTSNSWKMYSTIDGRNPQDPTSTQPLINDLPFKSDGTLNADALTAGPVAGGLSINANKTFNLDNWIPAQKNAAGQWSANGANANPGGVSLDMLGMTQYNAASAVTAKDQDGFATGELSSLSVDKGGFLFANFTNGKNKVIGQVAIASFANMQGLTPIGGTNWQESFSSGVPVIGAPDTGTLGQIAGSSLEDSNVDLTGELVNLIKAQSNYQANAKTISTESTIMQTIIQMS</sequence>
<feature type="domain" description="Flagellar basal-body/hook protein C-terminal" evidence="7">
    <location>
        <begin position="397"/>
        <end position="439"/>
    </location>
</feature>
<proteinExistence type="inferred from homology"/>
<evidence type="ECO:0000259" key="7">
    <source>
        <dbReference type="Pfam" id="PF06429"/>
    </source>
</evidence>
<dbReference type="InterPro" id="IPR001444">
    <property type="entry name" value="Flag_bb_rod_N"/>
</dbReference>
<name>A0A2L1WFQ2_9PSED</name>
<dbReference type="NCBIfam" id="NF004238">
    <property type="entry name" value="PRK05682.1-1"/>
    <property type="match status" value="1"/>
</dbReference>
<dbReference type="NCBIfam" id="TIGR03506">
    <property type="entry name" value="FlgEFG_subfam"/>
    <property type="match status" value="1"/>
</dbReference>
<evidence type="ECO:0000313" key="11">
    <source>
        <dbReference type="Proteomes" id="UP000594430"/>
    </source>
</evidence>
<reference evidence="10 11" key="1">
    <citation type="submission" date="2020-11" db="EMBL/GenBank/DDBJ databases">
        <title>Pseudomonas fulva producing VIM-24.</title>
        <authorList>
            <person name="Liu S."/>
        </authorList>
    </citation>
    <scope>NUCLEOTIDE SEQUENCE [LARGE SCALE GENOMIC DNA]</scope>
    <source>
        <strain evidence="10 11">ZDHY414</strain>
    </source>
</reference>
<feature type="domain" description="Flagellar hook protein FlgE D2" evidence="8">
    <location>
        <begin position="163"/>
        <end position="321"/>
    </location>
</feature>
<feature type="domain" description="Flagellar hook protein FlgE/F/G-like D1" evidence="9">
    <location>
        <begin position="85"/>
        <end position="146"/>
    </location>
</feature>
<keyword evidence="10" id="KW-0966">Cell projection</keyword>
<organism evidence="10 11">
    <name type="scientific">Pseudomonas fulva</name>
    <dbReference type="NCBI Taxonomy" id="47880"/>
    <lineage>
        <taxon>Bacteria</taxon>
        <taxon>Pseudomonadati</taxon>
        <taxon>Pseudomonadota</taxon>
        <taxon>Gammaproteobacteria</taxon>
        <taxon>Pseudomonadales</taxon>
        <taxon>Pseudomonadaceae</taxon>
        <taxon>Pseudomonas</taxon>
    </lineage>
</organism>
<comment type="function">
    <text evidence="5">A flexible structure which links the flagellar filament to the drive apparatus in the basal body.</text>
</comment>
<dbReference type="InterPro" id="IPR020013">
    <property type="entry name" value="Flagellar_FlgE/F/G"/>
</dbReference>
<keyword evidence="10" id="KW-0282">Flagellum</keyword>
<comment type="similarity">
    <text evidence="2 5">Belongs to the flagella basal body rod proteins family.</text>
</comment>
<evidence type="ECO:0000256" key="2">
    <source>
        <dbReference type="ARBA" id="ARBA00009677"/>
    </source>
</evidence>
<dbReference type="GO" id="GO:0009425">
    <property type="term" value="C:bacterial-type flagellum basal body"/>
    <property type="evidence" value="ECO:0007669"/>
    <property type="project" value="UniProtKB-SubCell"/>
</dbReference>
<dbReference type="InterPro" id="IPR011491">
    <property type="entry name" value="FlgE_D2"/>
</dbReference>
<evidence type="ECO:0000256" key="4">
    <source>
        <dbReference type="ARBA" id="ARBA00023143"/>
    </source>
</evidence>
<dbReference type="RefSeq" id="WP_049695617.1">
    <property type="nucleotide sequence ID" value="NZ_BQIN01000011.1"/>
</dbReference>
<dbReference type="Pfam" id="PF06429">
    <property type="entry name" value="Flg_bbr_C"/>
    <property type="match status" value="1"/>
</dbReference>
<dbReference type="Proteomes" id="UP000594430">
    <property type="component" value="Chromosome"/>
</dbReference>
<comment type="subcellular location">
    <subcellularLocation>
        <location evidence="1 5">Bacterial flagellum basal body</location>
    </subcellularLocation>
</comment>
<evidence type="ECO:0000313" key="10">
    <source>
        <dbReference type="EMBL" id="QPH47815.1"/>
    </source>
</evidence>
<feature type="domain" description="Flagellar basal body rod protein N-terminal" evidence="6">
    <location>
        <begin position="4"/>
        <end position="33"/>
    </location>
</feature>
<dbReference type="EMBL" id="CP064946">
    <property type="protein sequence ID" value="QPH47815.1"/>
    <property type="molecule type" value="Genomic_DNA"/>
</dbReference>